<organism evidence="2 3">
    <name type="scientific">Streptomyces koelreuteriae</name>
    <dbReference type="NCBI Taxonomy" id="2838015"/>
    <lineage>
        <taxon>Bacteria</taxon>
        <taxon>Bacillati</taxon>
        <taxon>Actinomycetota</taxon>
        <taxon>Actinomycetes</taxon>
        <taxon>Kitasatosporales</taxon>
        <taxon>Streptomycetaceae</taxon>
        <taxon>Streptomyces</taxon>
    </lineage>
</organism>
<dbReference type="Proteomes" id="UP000679629">
    <property type="component" value="Chromosome"/>
</dbReference>
<keyword evidence="3" id="KW-1185">Reference proteome</keyword>
<reference evidence="3" key="1">
    <citation type="submission" date="2021-05" db="EMBL/GenBank/DDBJ databases">
        <title>Direct Submission.</title>
        <authorList>
            <person name="Li K."/>
            <person name="Gao J."/>
        </authorList>
    </citation>
    <scope>NUCLEOTIDE SEQUENCE [LARGE SCALE GENOMIC DNA]</scope>
    <source>
        <strain evidence="3">MG62</strain>
    </source>
</reference>
<evidence type="ECO:0000313" key="2">
    <source>
        <dbReference type="EMBL" id="QWB22277.1"/>
    </source>
</evidence>
<accession>A0ABX8FMH0</accession>
<feature type="region of interest" description="Disordered" evidence="1">
    <location>
        <begin position="1"/>
        <end position="21"/>
    </location>
</feature>
<gene>
    <name evidence="2" type="ORF">KJK29_06655</name>
</gene>
<feature type="region of interest" description="Disordered" evidence="1">
    <location>
        <begin position="86"/>
        <end position="113"/>
    </location>
</feature>
<dbReference type="Gene3D" id="3.30.460.10">
    <property type="entry name" value="Beta Polymerase, domain 2"/>
    <property type="match status" value="1"/>
</dbReference>
<dbReference type="SUPFAM" id="SSF81301">
    <property type="entry name" value="Nucleotidyltransferase"/>
    <property type="match status" value="1"/>
</dbReference>
<evidence type="ECO:0008006" key="4">
    <source>
        <dbReference type="Google" id="ProtNLM"/>
    </source>
</evidence>
<evidence type="ECO:0000256" key="1">
    <source>
        <dbReference type="SAM" id="MobiDB-lite"/>
    </source>
</evidence>
<proteinExistence type="predicted"/>
<dbReference type="EMBL" id="CP075896">
    <property type="protein sequence ID" value="QWB22277.1"/>
    <property type="molecule type" value="Genomic_DNA"/>
</dbReference>
<dbReference type="RefSeq" id="WP_215117774.1">
    <property type="nucleotide sequence ID" value="NZ_CP075896.1"/>
</dbReference>
<feature type="compositionally biased region" description="Acidic residues" evidence="1">
    <location>
        <begin position="1"/>
        <end position="14"/>
    </location>
</feature>
<feature type="compositionally biased region" description="Pro residues" evidence="1">
    <location>
        <begin position="91"/>
        <end position="106"/>
    </location>
</feature>
<name>A0ABX8FMH0_9ACTN</name>
<dbReference type="InterPro" id="IPR043519">
    <property type="entry name" value="NT_sf"/>
</dbReference>
<evidence type="ECO:0000313" key="3">
    <source>
        <dbReference type="Proteomes" id="UP000679629"/>
    </source>
</evidence>
<protein>
    <recommendedName>
        <fullName evidence="4">Poly A polymerase head domain-containing protein</fullName>
    </recommendedName>
</protein>
<sequence>MTCADEIEGPEQEGADSAAAEAADCLCGRGCPPYAPGPEAVESRASNGPVMAGDVLRGERVVGFSYAQPPDGRLPEARDDRLLTEADHQPDAPPQRPVPTVRPPGPGDERLPHDRLPARAVVPAARRSRCLPAAVDDLLADGSAPWGRVFDPIARTVREAGHELWLSGGAPRELVAGNGREAVRDLDLTGTAPAGRFAELARRTLEEDGETYELRARVSPDTLVCTVYRDGGPTPLIEYRGLGLGGFRFPATGTDLVADSLQRDFTVNCVLYDFERHLVLDPSERGLPHLSAPGRALVPVSASGDPLVRAALAVRAVKFLVRWQTDGPVDTRELRAWTDEFPEDLADHVRERGDQAWDRLLALHHECLGGVPAQRQTAVASTLGAGVERLLKTLLGSAE</sequence>